<dbReference type="OrthoDB" id="354769at2759"/>
<keyword evidence="4" id="KW-0479">Metal-binding</keyword>
<dbReference type="Pfam" id="PF09810">
    <property type="entry name" value="Exo5"/>
    <property type="match status" value="1"/>
</dbReference>
<keyword evidence="6" id="KW-0378">Hydrolase</keyword>
<dbReference type="Proteomes" id="UP000799779">
    <property type="component" value="Unassembled WGS sequence"/>
</dbReference>
<evidence type="ECO:0000313" key="9">
    <source>
        <dbReference type="Proteomes" id="UP000799779"/>
    </source>
</evidence>
<keyword evidence="9" id="KW-1185">Reference proteome</keyword>
<feature type="region of interest" description="Disordered" evidence="7">
    <location>
        <begin position="55"/>
        <end position="120"/>
    </location>
</feature>
<dbReference type="GO" id="GO:0005739">
    <property type="term" value="C:mitochondrion"/>
    <property type="evidence" value="ECO:0007669"/>
    <property type="project" value="TreeGrafter"/>
</dbReference>
<dbReference type="GO" id="GO:0036297">
    <property type="term" value="P:interstrand cross-link repair"/>
    <property type="evidence" value="ECO:0007669"/>
    <property type="project" value="TreeGrafter"/>
</dbReference>
<keyword evidence="4" id="KW-0411">Iron-sulfur</keyword>
<evidence type="ECO:0000256" key="4">
    <source>
        <dbReference type="ARBA" id="ARBA00022485"/>
    </source>
</evidence>
<evidence type="ECO:0000256" key="1">
    <source>
        <dbReference type="ARBA" id="ARBA00001966"/>
    </source>
</evidence>
<dbReference type="EMBL" id="ML977561">
    <property type="protein sequence ID" value="KAF2005841.1"/>
    <property type="molecule type" value="Genomic_DNA"/>
</dbReference>
<reference evidence="8" key="1">
    <citation type="journal article" date="2020" name="Stud. Mycol.">
        <title>101 Dothideomycetes genomes: a test case for predicting lifestyles and emergence of pathogens.</title>
        <authorList>
            <person name="Haridas S."/>
            <person name="Albert R."/>
            <person name="Binder M."/>
            <person name="Bloem J."/>
            <person name="Labutti K."/>
            <person name="Salamov A."/>
            <person name="Andreopoulos B."/>
            <person name="Baker S."/>
            <person name="Barry K."/>
            <person name="Bills G."/>
            <person name="Bluhm B."/>
            <person name="Cannon C."/>
            <person name="Castanera R."/>
            <person name="Culley D."/>
            <person name="Daum C."/>
            <person name="Ezra D."/>
            <person name="Gonzalez J."/>
            <person name="Henrissat B."/>
            <person name="Kuo A."/>
            <person name="Liang C."/>
            <person name="Lipzen A."/>
            <person name="Lutzoni F."/>
            <person name="Magnuson J."/>
            <person name="Mondo S."/>
            <person name="Nolan M."/>
            <person name="Ohm R."/>
            <person name="Pangilinan J."/>
            <person name="Park H.-J."/>
            <person name="Ramirez L."/>
            <person name="Alfaro M."/>
            <person name="Sun H."/>
            <person name="Tritt A."/>
            <person name="Yoshinaga Y."/>
            <person name="Zwiers L.-H."/>
            <person name="Turgeon B."/>
            <person name="Goodwin S."/>
            <person name="Spatafora J."/>
            <person name="Crous P."/>
            <person name="Grigoriev I."/>
        </authorList>
    </citation>
    <scope>NUCLEOTIDE SEQUENCE</scope>
    <source>
        <strain evidence="8">CBS 123094</strain>
    </source>
</reference>
<sequence length="502" mass="56185">MTNEVKSDYGSDIDVTNASDYGSEFDIEDATLIGELLMHIAASAPKTVVYPSIEISGDSDADGPTVVVPEPSSRHKRSASVEVEYDRPSRQSFSIPREEPVREERPKSRVEGAAAQAGDYTTKDARSPLERFRTKPKKCLSVTDLVSPAWCELQYWYNLTKFGRKPRTQAMKQGSKVHKVLEDQVHEIVPVQVTTKEDRFGLRIWNIIQGLRTLKTTGLTRELEIWGLVDGQVVNGIIDEISYTCPDPELEEALEKKKLEKAGGTLPLGQLGIQESFANAGSGGSAWIGGLEKDRMVYIADVKTRGVRNLPTGASLRPTWMQLMIYRKILESLALNTVDAETVFSRYDVQPLESFTDQFMAEIEGIDIVGDLDTANPFAILQASEIQSHNNLSALWSLMISEFSETIDTFSDILRAEFRFAKTGEIIGNEFTTYDAAAIDNYVGDELKWWRGSREAKGVEIEEAFKCRVCDFAEECSWRKTKIEEATEKHRLRAKSRGKSAV</sequence>
<dbReference type="PANTHER" id="PTHR14464">
    <property type="entry name" value="EXONUCLEASE V"/>
    <property type="match status" value="1"/>
</dbReference>
<dbReference type="AlphaFoldDB" id="A0A6A5X045"/>
<keyword evidence="4" id="KW-0004">4Fe-4S</keyword>
<comment type="subunit">
    <text evidence="3">Monomer.</text>
</comment>
<accession>A0A6A5X045</accession>
<keyword evidence="5" id="KW-0540">Nuclease</keyword>
<keyword evidence="4" id="KW-0408">Iron</keyword>
<evidence type="ECO:0000256" key="7">
    <source>
        <dbReference type="SAM" id="MobiDB-lite"/>
    </source>
</evidence>
<name>A0A6A5X045_9PLEO</name>
<comment type="similarity">
    <text evidence="2">Belongs to the EXO5 family.</text>
</comment>
<dbReference type="GO" id="GO:0045145">
    <property type="term" value="F:single-stranded DNA 5'-3' DNA exonuclease activity"/>
    <property type="evidence" value="ECO:0007669"/>
    <property type="project" value="InterPro"/>
</dbReference>
<keyword evidence="6" id="KW-0269">Exonuclease</keyword>
<evidence type="ECO:0008006" key="10">
    <source>
        <dbReference type="Google" id="ProtNLM"/>
    </source>
</evidence>
<dbReference type="PANTHER" id="PTHR14464:SF4">
    <property type="entry name" value="EXONUCLEASE V"/>
    <property type="match status" value="1"/>
</dbReference>
<gene>
    <name evidence="8" type="ORF">P154DRAFT_542366</name>
</gene>
<organism evidence="8 9">
    <name type="scientific">Amniculicola lignicola CBS 123094</name>
    <dbReference type="NCBI Taxonomy" id="1392246"/>
    <lineage>
        <taxon>Eukaryota</taxon>
        <taxon>Fungi</taxon>
        <taxon>Dikarya</taxon>
        <taxon>Ascomycota</taxon>
        <taxon>Pezizomycotina</taxon>
        <taxon>Dothideomycetes</taxon>
        <taxon>Pleosporomycetidae</taxon>
        <taxon>Pleosporales</taxon>
        <taxon>Amniculicolaceae</taxon>
        <taxon>Amniculicola</taxon>
    </lineage>
</organism>
<evidence type="ECO:0000256" key="6">
    <source>
        <dbReference type="ARBA" id="ARBA00022839"/>
    </source>
</evidence>
<proteinExistence type="inferred from homology"/>
<feature type="compositionally biased region" description="Basic and acidic residues" evidence="7">
    <location>
        <begin position="96"/>
        <end position="110"/>
    </location>
</feature>
<evidence type="ECO:0000256" key="3">
    <source>
        <dbReference type="ARBA" id="ARBA00011245"/>
    </source>
</evidence>
<protein>
    <recommendedName>
        <fullName evidence="10">Exonuclease V</fullName>
    </recommendedName>
</protein>
<evidence type="ECO:0000256" key="5">
    <source>
        <dbReference type="ARBA" id="ARBA00022722"/>
    </source>
</evidence>
<comment type="cofactor">
    <cofactor evidence="1">
        <name>[4Fe-4S] cluster</name>
        <dbReference type="ChEBI" id="CHEBI:49883"/>
    </cofactor>
</comment>
<dbReference type="InterPro" id="IPR019190">
    <property type="entry name" value="EXOV"/>
</dbReference>
<evidence type="ECO:0000313" key="8">
    <source>
        <dbReference type="EMBL" id="KAF2005841.1"/>
    </source>
</evidence>
<dbReference type="GO" id="GO:0005634">
    <property type="term" value="C:nucleus"/>
    <property type="evidence" value="ECO:0007669"/>
    <property type="project" value="TreeGrafter"/>
</dbReference>
<dbReference type="GO" id="GO:0051539">
    <property type="term" value="F:4 iron, 4 sulfur cluster binding"/>
    <property type="evidence" value="ECO:0007669"/>
    <property type="project" value="UniProtKB-KW"/>
</dbReference>
<evidence type="ECO:0000256" key="2">
    <source>
        <dbReference type="ARBA" id="ARBA00009797"/>
    </source>
</evidence>